<dbReference type="RefSeq" id="WP_207566354.1">
    <property type="nucleotide sequence ID" value="NZ_CP071446.1"/>
</dbReference>
<comment type="subcellular location">
    <subcellularLocation>
        <location evidence="1">Cell membrane</location>
        <topology evidence="1">Multi-pass membrane protein</topology>
    </subcellularLocation>
</comment>
<evidence type="ECO:0000259" key="8">
    <source>
        <dbReference type="Pfam" id="PF00482"/>
    </source>
</evidence>
<evidence type="ECO:0000256" key="4">
    <source>
        <dbReference type="ARBA" id="ARBA00022692"/>
    </source>
</evidence>
<keyword evidence="5 7" id="KW-1133">Transmembrane helix</keyword>
<evidence type="ECO:0000256" key="2">
    <source>
        <dbReference type="ARBA" id="ARBA00005745"/>
    </source>
</evidence>
<dbReference type="Proteomes" id="UP000671862">
    <property type="component" value="Chromosome"/>
</dbReference>
<dbReference type="EMBL" id="CP071446">
    <property type="protein sequence ID" value="QTA37630.1"/>
    <property type="molecule type" value="Genomic_DNA"/>
</dbReference>
<dbReference type="InterPro" id="IPR003004">
    <property type="entry name" value="GspF/PilC"/>
</dbReference>
<dbReference type="Pfam" id="PF00482">
    <property type="entry name" value="T2SSF"/>
    <property type="match status" value="2"/>
</dbReference>
<evidence type="ECO:0000313" key="10">
    <source>
        <dbReference type="Proteomes" id="UP000671862"/>
    </source>
</evidence>
<reference evidence="9 10" key="1">
    <citation type="submission" date="2021-03" db="EMBL/GenBank/DDBJ databases">
        <title>Thermosipho ferrireducens sp.nov., an anaerobic thermophilic iron-reducing bacterium isolated from a deep-sea hydrothermal sulfide deposits.</title>
        <authorList>
            <person name="Zeng X."/>
            <person name="Chen Y."/>
            <person name="Shao Z."/>
        </authorList>
    </citation>
    <scope>NUCLEOTIDE SEQUENCE [LARGE SCALE GENOMIC DNA]</scope>
    <source>
        <strain evidence="9 10">JL129W03</strain>
    </source>
</reference>
<gene>
    <name evidence="9" type="ORF">JYK00_07820</name>
</gene>
<dbReference type="Gene3D" id="1.20.81.30">
    <property type="entry name" value="Type II secretion system (T2SS), domain F"/>
    <property type="match status" value="2"/>
</dbReference>
<feature type="transmembrane region" description="Helical" evidence="7">
    <location>
        <begin position="218"/>
        <end position="237"/>
    </location>
</feature>
<dbReference type="PANTHER" id="PTHR30012">
    <property type="entry name" value="GENERAL SECRETION PATHWAY PROTEIN"/>
    <property type="match status" value="1"/>
</dbReference>
<name>A0ABX7S765_9BACT</name>
<evidence type="ECO:0000256" key="5">
    <source>
        <dbReference type="ARBA" id="ARBA00022989"/>
    </source>
</evidence>
<evidence type="ECO:0000256" key="6">
    <source>
        <dbReference type="ARBA" id="ARBA00023136"/>
    </source>
</evidence>
<proteinExistence type="inferred from homology"/>
<feature type="transmembrane region" description="Helical" evidence="7">
    <location>
        <begin position="371"/>
        <end position="391"/>
    </location>
</feature>
<keyword evidence="4 7" id="KW-0812">Transmembrane</keyword>
<keyword evidence="3" id="KW-1003">Cell membrane</keyword>
<sequence length="400" mass="44985">MNYKYVAYNRKGKKVSGTIEAQNVRDAINQLRNNGFAILEISKASETRFEFLKNLFTIPLKDIVLFSRQLETMISAGVRIKEALEVLSQQEIFSKRFRKVLTQVTIDLESGSSFSEALEKQNVFDEVLINMIKAGEEGGVLEDTLKKLSNYYESVNRMKQQVKSAMVYPTFILSFAIVVIIVISVFILPRLFSVFGNALQVGGLISILTKLNHLFLTSWPLISILGVLAIVGFALFLKTKYGQSFKNFLGNLIPPVRKLKEKITQERFCRTFGVLIGSGVSVIDTLEMAAKASNNPSFIKKIKNVQEKVRNGSTLKMALKEEKVFPQIIYEMVGTGEETGKLDTIMNKVADFFEEQITQDTKKLLSMIEPLMIAFVGLFIALLAYTMYTAIFQMQSSFGG</sequence>
<feature type="domain" description="Type II secretion system protein GspF" evidence="8">
    <location>
        <begin position="268"/>
        <end position="389"/>
    </location>
</feature>
<dbReference type="PANTHER" id="PTHR30012:SF0">
    <property type="entry name" value="TYPE II SECRETION SYSTEM PROTEIN F-RELATED"/>
    <property type="match status" value="1"/>
</dbReference>
<dbReference type="InterPro" id="IPR042094">
    <property type="entry name" value="T2SS_GspF_sf"/>
</dbReference>
<evidence type="ECO:0000256" key="7">
    <source>
        <dbReference type="SAM" id="Phobius"/>
    </source>
</evidence>
<dbReference type="InterPro" id="IPR018076">
    <property type="entry name" value="T2SS_GspF_dom"/>
</dbReference>
<keyword evidence="10" id="KW-1185">Reference proteome</keyword>
<keyword evidence="6 7" id="KW-0472">Membrane</keyword>
<evidence type="ECO:0000256" key="1">
    <source>
        <dbReference type="ARBA" id="ARBA00004651"/>
    </source>
</evidence>
<evidence type="ECO:0000256" key="3">
    <source>
        <dbReference type="ARBA" id="ARBA00022475"/>
    </source>
</evidence>
<accession>A0ABX7S765</accession>
<feature type="transmembrane region" description="Helical" evidence="7">
    <location>
        <begin position="166"/>
        <end position="188"/>
    </location>
</feature>
<comment type="similarity">
    <text evidence="2">Belongs to the GSP F family.</text>
</comment>
<organism evidence="9 10">
    <name type="scientific">Thermosipho ferrireducens</name>
    <dbReference type="NCBI Taxonomy" id="2571116"/>
    <lineage>
        <taxon>Bacteria</taxon>
        <taxon>Thermotogati</taxon>
        <taxon>Thermotogota</taxon>
        <taxon>Thermotogae</taxon>
        <taxon>Thermotogales</taxon>
        <taxon>Fervidobacteriaceae</taxon>
        <taxon>Thermosipho</taxon>
    </lineage>
</organism>
<dbReference type="PRINTS" id="PR00812">
    <property type="entry name" value="BCTERIALGSPF"/>
</dbReference>
<feature type="domain" description="Type II secretion system protein GspF" evidence="8">
    <location>
        <begin position="66"/>
        <end position="189"/>
    </location>
</feature>
<evidence type="ECO:0000313" key="9">
    <source>
        <dbReference type="EMBL" id="QTA37630.1"/>
    </source>
</evidence>
<protein>
    <submittedName>
        <fullName evidence="9">Type II secretion system F family protein</fullName>
    </submittedName>
</protein>